<evidence type="ECO:0000313" key="2">
    <source>
        <dbReference type="EMBL" id="RLE54140.1"/>
    </source>
</evidence>
<dbReference type="Pfam" id="PF01966">
    <property type="entry name" value="HD"/>
    <property type="match status" value="1"/>
</dbReference>
<gene>
    <name evidence="2" type="ORF">DRJ26_02230</name>
</gene>
<dbReference type="InterPro" id="IPR006674">
    <property type="entry name" value="HD_domain"/>
</dbReference>
<comment type="caution">
    <text evidence="2">The sequence shown here is derived from an EMBL/GenBank/DDBJ whole genome shotgun (WGS) entry which is preliminary data.</text>
</comment>
<dbReference type="PANTHER" id="PTHR38659:SF1">
    <property type="entry name" value="METAL DEPENDENT PHOSPHOHYDROLASE"/>
    <property type="match status" value="1"/>
</dbReference>
<protein>
    <submittedName>
        <fullName evidence="2">Phosphohydrolase</fullName>
    </submittedName>
</protein>
<dbReference type="InterPro" id="IPR006675">
    <property type="entry name" value="HDIG_dom"/>
</dbReference>
<dbReference type="EMBL" id="QMRA01000033">
    <property type="protein sequence ID" value="RLE54140.1"/>
    <property type="molecule type" value="Genomic_DNA"/>
</dbReference>
<name>A0A497F5C3_9CREN</name>
<sequence length="182" mass="20261">MSRDEALELVKKYVKNDKLIKHMLAVEAIMRKLAEHLGENVELWGLTGLLHDLDYELTGGDLNVHGLKTVEILKNILPPEALDAIKCHNDALGFEATSKLAFALKAADHVSGLIVATALVMPHKKLEEVKVKSLRKKFKQKDFARGVDRSRIMLCEEIGLDLKAFLELSLEALKSIAEQLGL</sequence>
<dbReference type="GO" id="GO:0016787">
    <property type="term" value="F:hydrolase activity"/>
    <property type="evidence" value="ECO:0007669"/>
    <property type="project" value="UniProtKB-KW"/>
</dbReference>
<reference evidence="2 3" key="1">
    <citation type="submission" date="2018-06" db="EMBL/GenBank/DDBJ databases">
        <title>Extensive metabolic versatility and redundancy in microbially diverse, dynamic hydrothermal sediments.</title>
        <authorList>
            <person name="Dombrowski N."/>
            <person name="Teske A."/>
            <person name="Baker B.J."/>
        </authorList>
    </citation>
    <scope>NUCLEOTIDE SEQUENCE [LARGE SCALE GENOMIC DNA]</scope>
    <source>
        <strain evidence="2">B20_G2</strain>
    </source>
</reference>
<evidence type="ECO:0000313" key="3">
    <source>
        <dbReference type="Proteomes" id="UP000269499"/>
    </source>
</evidence>
<dbReference type="AlphaFoldDB" id="A0A497F5C3"/>
<accession>A0A497F5C3</accession>
<dbReference type="NCBIfam" id="TIGR00277">
    <property type="entry name" value="HDIG"/>
    <property type="match status" value="1"/>
</dbReference>
<dbReference type="Gene3D" id="1.10.3210.10">
    <property type="entry name" value="Hypothetical protein af1432"/>
    <property type="match status" value="1"/>
</dbReference>
<proteinExistence type="predicted"/>
<dbReference type="PROSITE" id="PS51831">
    <property type="entry name" value="HD"/>
    <property type="match status" value="1"/>
</dbReference>
<evidence type="ECO:0000259" key="1">
    <source>
        <dbReference type="PROSITE" id="PS51831"/>
    </source>
</evidence>
<feature type="domain" description="HD" evidence="1">
    <location>
        <begin position="19"/>
        <end position="113"/>
    </location>
</feature>
<dbReference type="SUPFAM" id="SSF109604">
    <property type="entry name" value="HD-domain/PDEase-like"/>
    <property type="match status" value="1"/>
</dbReference>
<organism evidence="2 3">
    <name type="scientific">Thermoproteota archaeon</name>
    <dbReference type="NCBI Taxonomy" id="2056631"/>
    <lineage>
        <taxon>Archaea</taxon>
        <taxon>Thermoproteota</taxon>
    </lineage>
</organism>
<dbReference type="PANTHER" id="PTHR38659">
    <property type="entry name" value="METAL-DEPENDENT PHOSPHOHYDROLASE"/>
    <property type="match status" value="1"/>
</dbReference>
<dbReference type="Proteomes" id="UP000269499">
    <property type="component" value="Unassembled WGS sequence"/>
</dbReference>